<organism evidence="1 2">
    <name type="scientific">Paramecium pentaurelia</name>
    <dbReference type="NCBI Taxonomy" id="43138"/>
    <lineage>
        <taxon>Eukaryota</taxon>
        <taxon>Sar</taxon>
        <taxon>Alveolata</taxon>
        <taxon>Ciliophora</taxon>
        <taxon>Intramacronucleata</taxon>
        <taxon>Oligohymenophorea</taxon>
        <taxon>Peniculida</taxon>
        <taxon>Parameciidae</taxon>
        <taxon>Paramecium</taxon>
    </lineage>
</organism>
<dbReference type="OrthoDB" id="10626258at2759"/>
<comment type="caution">
    <text evidence="1">The sequence shown here is derived from an EMBL/GenBank/DDBJ whole genome shotgun (WGS) entry which is preliminary data.</text>
</comment>
<gene>
    <name evidence="1" type="ORF">PPENT_87.1.T1930016</name>
</gene>
<dbReference type="Proteomes" id="UP000689195">
    <property type="component" value="Unassembled WGS sequence"/>
</dbReference>
<sequence length="207" mass="24849">MQTVPLNKVHPAILLWGQLRPIMFINHLVVQITQCIQILRKYVQQKINASQICFIYSLHIASLVRGLQSQLRIRQKARTTIFLDISNVYNTVRREKVFKLLREEKKFGDFLNQQKLHGLKWIYDQLQIDYQVEQRKFYFQIEFTMDPYLCLSFLMYILANQLKSYKGELDQQCFQESQEKKNVGKKIQHLNNLDEQKCLGILMIWQY</sequence>
<evidence type="ECO:0000313" key="1">
    <source>
        <dbReference type="EMBL" id="CAD8214013.1"/>
    </source>
</evidence>
<dbReference type="AlphaFoldDB" id="A0A8S1YK78"/>
<dbReference type="EMBL" id="CAJJDO010000193">
    <property type="protein sequence ID" value="CAD8214013.1"/>
    <property type="molecule type" value="Genomic_DNA"/>
</dbReference>
<reference evidence="1" key="1">
    <citation type="submission" date="2021-01" db="EMBL/GenBank/DDBJ databases">
        <authorList>
            <consortium name="Genoscope - CEA"/>
            <person name="William W."/>
        </authorList>
    </citation>
    <scope>NUCLEOTIDE SEQUENCE</scope>
</reference>
<protein>
    <recommendedName>
        <fullName evidence="3">Reverse transcriptase domain-containing protein</fullName>
    </recommendedName>
</protein>
<evidence type="ECO:0000313" key="2">
    <source>
        <dbReference type="Proteomes" id="UP000689195"/>
    </source>
</evidence>
<evidence type="ECO:0008006" key="3">
    <source>
        <dbReference type="Google" id="ProtNLM"/>
    </source>
</evidence>
<proteinExistence type="predicted"/>
<keyword evidence="2" id="KW-1185">Reference proteome</keyword>
<name>A0A8S1YK78_9CILI</name>
<accession>A0A8S1YK78</accession>